<dbReference type="EMBL" id="SSTD01007051">
    <property type="protein sequence ID" value="TYK19248.1"/>
    <property type="molecule type" value="Genomic_DNA"/>
</dbReference>
<proteinExistence type="predicted"/>
<feature type="transmembrane region" description="Helical" evidence="1">
    <location>
        <begin position="38"/>
        <end position="61"/>
    </location>
</feature>
<dbReference type="EMBL" id="SSTE01014747">
    <property type="protein sequence ID" value="KAA0045220.1"/>
    <property type="molecule type" value="Genomic_DNA"/>
</dbReference>
<accession>A0A5A7TPW8</accession>
<feature type="transmembrane region" description="Helical" evidence="1">
    <location>
        <begin position="237"/>
        <end position="258"/>
    </location>
</feature>
<name>A0A5A7TPW8_CUCMM</name>
<keyword evidence="1" id="KW-0812">Transmembrane</keyword>
<dbReference type="AlphaFoldDB" id="A0A5A7TPW8"/>
<evidence type="ECO:0000256" key="1">
    <source>
        <dbReference type="SAM" id="Phobius"/>
    </source>
</evidence>
<dbReference type="OrthoDB" id="1939081at2759"/>
<protein>
    <submittedName>
        <fullName evidence="2">Beta-glucosidase 16</fullName>
    </submittedName>
</protein>
<dbReference type="Proteomes" id="UP000321393">
    <property type="component" value="Unassembled WGS sequence"/>
</dbReference>
<gene>
    <name evidence="3" type="ORF">E5676_scaffold1493G00530</name>
    <name evidence="2" type="ORF">E6C27_scaffold30G002320</name>
</gene>
<feature type="transmembrane region" description="Helical" evidence="1">
    <location>
        <begin position="210"/>
        <end position="231"/>
    </location>
</feature>
<dbReference type="Proteomes" id="UP000321947">
    <property type="component" value="Unassembled WGS sequence"/>
</dbReference>
<organism evidence="2 4">
    <name type="scientific">Cucumis melo var. makuwa</name>
    <name type="common">Oriental melon</name>
    <dbReference type="NCBI Taxonomy" id="1194695"/>
    <lineage>
        <taxon>Eukaryota</taxon>
        <taxon>Viridiplantae</taxon>
        <taxon>Streptophyta</taxon>
        <taxon>Embryophyta</taxon>
        <taxon>Tracheophyta</taxon>
        <taxon>Spermatophyta</taxon>
        <taxon>Magnoliopsida</taxon>
        <taxon>eudicotyledons</taxon>
        <taxon>Gunneridae</taxon>
        <taxon>Pentapetalae</taxon>
        <taxon>rosids</taxon>
        <taxon>fabids</taxon>
        <taxon>Cucurbitales</taxon>
        <taxon>Cucurbitaceae</taxon>
        <taxon>Benincaseae</taxon>
        <taxon>Cucumis</taxon>
    </lineage>
</organism>
<evidence type="ECO:0000313" key="2">
    <source>
        <dbReference type="EMBL" id="KAA0045220.1"/>
    </source>
</evidence>
<keyword evidence="1" id="KW-1133">Transmembrane helix</keyword>
<evidence type="ECO:0000313" key="4">
    <source>
        <dbReference type="Proteomes" id="UP000321393"/>
    </source>
</evidence>
<evidence type="ECO:0000313" key="3">
    <source>
        <dbReference type="EMBL" id="TYK19248.1"/>
    </source>
</evidence>
<sequence length="356" mass="40091">MIWERESECGKNLYMGKTMGEGVEKGMAFWICRSNSDIAILIMTSISLYPRGICFVSYCFVEMKKRMSEMRNLVLCLNGQQLYYSFYNLISYEVAVQLDMLCTFVEDRIEGSMYSCRNERDTVVCFFDFQEIKESPRKIQKPVVDFLVSRHDARSVSLKACSWKDLDGLMRKPCPGNCGLWDDEILKENFLCCGERYDGGLDALVDRRKAIGSFLSVLLCCPFSVQLELFVVDNEDISAFVPSFCGGISMLLISVRVLEAVDCNPKNSKDFGSTKSGNGLMTSSWMVMEIHSSVDFSDGSDVLGDNREFCSSDPWCSQKDCNEYRQSVLSSLGFNPDLAEFFAKSAVACTEGSFVA</sequence>
<keyword evidence="1" id="KW-0472">Membrane</keyword>
<comment type="caution">
    <text evidence="2">The sequence shown here is derived from an EMBL/GenBank/DDBJ whole genome shotgun (WGS) entry which is preliminary data.</text>
</comment>
<reference evidence="4 5" key="1">
    <citation type="submission" date="2019-08" db="EMBL/GenBank/DDBJ databases">
        <title>Draft genome sequences of two oriental melons (Cucumis melo L. var makuwa).</title>
        <authorList>
            <person name="Kwon S.-Y."/>
        </authorList>
    </citation>
    <scope>NUCLEOTIDE SEQUENCE [LARGE SCALE GENOMIC DNA]</scope>
    <source>
        <strain evidence="5">cv. Chang Bougi</strain>
        <strain evidence="4">cv. SW 3</strain>
        <tissue evidence="2">Leaf</tissue>
    </source>
</reference>
<evidence type="ECO:0000313" key="5">
    <source>
        <dbReference type="Proteomes" id="UP000321947"/>
    </source>
</evidence>